<sequence length="282" mass="29998">MAVVALLGGPGAPGVTSTALALLRTWPLQGRQRVLLAECDPDGGAVLPGALQSRLPAGRGLKNLAVSSRTQELVNAFWTQLVALREESDGDAGANSRLLLPGLANFTDAASLTPVWPALFDLFQNIEAYEHDVLVDLGRSGAFGPAGVLALRADVVLMVVRGTLRGVHAARVRVEALRRLLDGDGGHGAGSLGVLLITEGPYRAREVEEELGVPVVTTLPYLPNQAAVLSDGAEEPRRFMRGVLMRAARSATTPIRQRVATRRARLASPLYQRLQGVTRDAR</sequence>
<protein>
    <recommendedName>
        <fullName evidence="3">ParA family protein</fullName>
    </recommendedName>
</protein>
<comment type="caution">
    <text evidence="1">The sequence shown here is derived from an EMBL/GenBank/DDBJ whole genome shotgun (WGS) entry which is preliminary data.</text>
</comment>
<name>A0ABW2JTJ1_9ACTN</name>
<accession>A0ABW2JTJ1</accession>
<organism evidence="1 2">
    <name type="scientific">Streptomyces monticola</name>
    <dbReference type="NCBI Taxonomy" id="2666263"/>
    <lineage>
        <taxon>Bacteria</taxon>
        <taxon>Bacillati</taxon>
        <taxon>Actinomycetota</taxon>
        <taxon>Actinomycetes</taxon>
        <taxon>Kitasatosporales</taxon>
        <taxon>Streptomycetaceae</taxon>
        <taxon>Streptomyces</taxon>
    </lineage>
</organism>
<evidence type="ECO:0008006" key="3">
    <source>
        <dbReference type="Google" id="ProtNLM"/>
    </source>
</evidence>
<dbReference type="Gene3D" id="3.40.50.300">
    <property type="entry name" value="P-loop containing nucleotide triphosphate hydrolases"/>
    <property type="match status" value="1"/>
</dbReference>
<proteinExistence type="predicted"/>
<reference evidence="2" key="1">
    <citation type="journal article" date="2019" name="Int. J. Syst. Evol. Microbiol.">
        <title>The Global Catalogue of Microorganisms (GCM) 10K type strain sequencing project: providing services to taxonomists for standard genome sequencing and annotation.</title>
        <authorList>
            <consortium name="The Broad Institute Genomics Platform"/>
            <consortium name="The Broad Institute Genome Sequencing Center for Infectious Disease"/>
            <person name="Wu L."/>
            <person name="Ma J."/>
        </authorList>
    </citation>
    <scope>NUCLEOTIDE SEQUENCE [LARGE SCALE GENOMIC DNA]</scope>
    <source>
        <strain evidence="2">SYNS20</strain>
    </source>
</reference>
<dbReference type="SUPFAM" id="SSF52540">
    <property type="entry name" value="P-loop containing nucleoside triphosphate hydrolases"/>
    <property type="match status" value="1"/>
</dbReference>
<gene>
    <name evidence="1" type="ORF">ACFQVC_32735</name>
</gene>
<evidence type="ECO:0000313" key="2">
    <source>
        <dbReference type="Proteomes" id="UP001596523"/>
    </source>
</evidence>
<dbReference type="EMBL" id="JBHTCF010000018">
    <property type="protein sequence ID" value="MFC7308961.1"/>
    <property type="molecule type" value="Genomic_DNA"/>
</dbReference>
<dbReference type="Proteomes" id="UP001596523">
    <property type="component" value="Unassembled WGS sequence"/>
</dbReference>
<keyword evidence="2" id="KW-1185">Reference proteome</keyword>
<evidence type="ECO:0000313" key="1">
    <source>
        <dbReference type="EMBL" id="MFC7308961.1"/>
    </source>
</evidence>
<dbReference type="RefSeq" id="WP_381837434.1">
    <property type="nucleotide sequence ID" value="NZ_JBHTCF010000018.1"/>
</dbReference>
<dbReference type="InterPro" id="IPR027417">
    <property type="entry name" value="P-loop_NTPase"/>
</dbReference>